<feature type="compositionally biased region" description="Gly residues" evidence="1">
    <location>
        <begin position="123"/>
        <end position="141"/>
    </location>
</feature>
<dbReference type="EMBL" id="CAAALY010255548">
    <property type="protein sequence ID" value="VEL37634.1"/>
    <property type="molecule type" value="Genomic_DNA"/>
</dbReference>
<dbReference type="GO" id="GO:0004672">
    <property type="term" value="F:protein kinase activity"/>
    <property type="evidence" value="ECO:0007669"/>
    <property type="project" value="InterPro"/>
</dbReference>
<sequence length="239" mass="26772">MYGPGLSHLHANRVIHRDIKGQNVLLTDNAEVKLVDFGVSAQLDKTFGKRNTFIGTPYWMAPEVINCEQNSSCTYDARSDLWSLGITAIEMAEGRPPLCEMHPMRALFLITRNPPPRLKHGPRGGGAGGIGGRGGGGGGGRNGQPWVQWSERFDDFVNKCLTKDFIRRPNTLELLKHEFIAGLPNERLVRIQLQEHIDVHKRNRRGKSSLSCFIAYMHAMSCMLVSVTMVLNDVITWMF</sequence>
<proteinExistence type="predicted"/>
<dbReference type="GO" id="GO:0005524">
    <property type="term" value="F:ATP binding"/>
    <property type="evidence" value="ECO:0007669"/>
    <property type="project" value="InterPro"/>
</dbReference>
<evidence type="ECO:0000313" key="4">
    <source>
        <dbReference type="EMBL" id="VEL37634.1"/>
    </source>
</evidence>
<protein>
    <recommendedName>
        <fullName evidence="3">Protein kinase domain-containing protein</fullName>
    </recommendedName>
</protein>
<dbReference type="OrthoDB" id="8957712at2759"/>
<feature type="region of interest" description="Disordered" evidence="1">
    <location>
        <begin position="115"/>
        <end position="141"/>
    </location>
</feature>
<evidence type="ECO:0000313" key="5">
    <source>
        <dbReference type="Proteomes" id="UP000784294"/>
    </source>
</evidence>
<dbReference type="GO" id="GO:0005829">
    <property type="term" value="C:cytosol"/>
    <property type="evidence" value="ECO:0007669"/>
    <property type="project" value="TreeGrafter"/>
</dbReference>
<dbReference type="InterPro" id="IPR000719">
    <property type="entry name" value="Prot_kinase_dom"/>
</dbReference>
<keyword evidence="2" id="KW-0472">Membrane</keyword>
<dbReference type="SUPFAM" id="SSF56112">
    <property type="entry name" value="Protein kinase-like (PK-like)"/>
    <property type="match status" value="1"/>
</dbReference>
<dbReference type="PROSITE" id="PS50011">
    <property type="entry name" value="PROTEIN_KINASE_DOM"/>
    <property type="match status" value="1"/>
</dbReference>
<evidence type="ECO:0000256" key="1">
    <source>
        <dbReference type="SAM" id="MobiDB-lite"/>
    </source>
</evidence>
<dbReference type="SMART" id="SM00220">
    <property type="entry name" value="S_TKc"/>
    <property type="match status" value="1"/>
</dbReference>
<dbReference type="InterPro" id="IPR051700">
    <property type="entry name" value="STE20_Ser-Thr_kinase"/>
</dbReference>
<dbReference type="Pfam" id="PF00069">
    <property type="entry name" value="Pkinase"/>
    <property type="match status" value="1"/>
</dbReference>
<feature type="transmembrane region" description="Helical" evidence="2">
    <location>
        <begin position="210"/>
        <end position="231"/>
    </location>
</feature>
<evidence type="ECO:0000256" key="2">
    <source>
        <dbReference type="SAM" id="Phobius"/>
    </source>
</evidence>
<keyword evidence="5" id="KW-1185">Reference proteome</keyword>
<comment type="caution">
    <text evidence="4">The sequence shown here is derived from an EMBL/GenBank/DDBJ whole genome shotgun (WGS) entry which is preliminary data.</text>
</comment>
<feature type="domain" description="Protein kinase" evidence="3">
    <location>
        <begin position="1"/>
        <end position="180"/>
    </location>
</feature>
<dbReference type="PANTHER" id="PTHR47096">
    <property type="entry name" value="MISSHAPEN LIKE KINASE 1"/>
    <property type="match status" value="1"/>
</dbReference>
<dbReference type="InterPro" id="IPR008271">
    <property type="entry name" value="Ser/Thr_kinase_AS"/>
</dbReference>
<gene>
    <name evidence="4" type="ORF">PXEA_LOCUS31074</name>
</gene>
<organism evidence="4 5">
    <name type="scientific">Protopolystoma xenopodis</name>
    <dbReference type="NCBI Taxonomy" id="117903"/>
    <lineage>
        <taxon>Eukaryota</taxon>
        <taxon>Metazoa</taxon>
        <taxon>Spiralia</taxon>
        <taxon>Lophotrochozoa</taxon>
        <taxon>Platyhelminthes</taxon>
        <taxon>Monogenea</taxon>
        <taxon>Polyopisthocotylea</taxon>
        <taxon>Polystomatidea</taxon>
        <taxon>Polystomatidae</taxon>
        <taxon>Protopolystoma</taxon>
    </lineage>
</organism>
<dbReference type="PANTHER" id="PTHR47096:SF1">
    <property type="entry name" value="MISSHAPEN LIKE KINASE 1"/>
    <property type="match status" value="1"/>
</dbReference>
<reference evidence="4" key="1">
    <citation type="submission" date="2018-11" db="EMBL/GenBank/DDBJ databases">
        <authorList>
            <consortium name="Pathogen Informatics"/>
        </authorList>
    </citation>
    <scope>NUCLEOTIDE SEQUENCE</scope>
</reference>
<dbReference type="PROSITE" id="PS00108">
    <property type="entry name" value="PROTEIN_KINASE_ST"/>
    <property type="match status" value="1"/>
</dbReference>
<dbReference type="Gene3D" id="1.10.510.10">
    <property type="entry name" value="Transferase(Phosphotransferase) domain 1"/>
    <property type="match status" value="1"/>
</dbReference>
<dbReference type="InterPro" id="IPR011009">
    <property type="entry name" value="Kinase-like_dom_sf"/>
</dbReference>
<accession>A0A448XIQ5</accession>
<dbReference type="AlphaFoldDB" id="A0A448XIQ5"/>
<evidence type="ECO:0000259" key="3">
    <source>
        <dbReference type="PROSITE" id="PS50011"/>
    </source>
</evidence>
<keyword evidence="2" id="KW-0812">Transmembrane</keyword>
<dbReference type="Proteomes" id="UP000784294">
    <property type="component" value="Unassembled WGS sequence"/>
</dbReference>
<keyword evidence="2" id="KW-1133">Transmembrane helix</keyword>
<name>A0A448XIQ5_9PLAT</name>